<organism evidence="2">
    <name type="scientific">Anguilla anguilla</name>
    <name type="common">European freshwater eel</name>
    <name type="synonym">Muraena anguilla</name>
    <dbReference type="NCBI Taxonomy" id="7936"/>
    <lineage>
        <taxon>Eukaryota</taxon>
        <taxon>Metazoa</taxon>
        <taxon>Chordata</taxon>
        <taxon>Craniata</taxon>
        <taxon>Vertebrata</taxon>
        <taxon>Euteleostomi</taxon>
        <taxon>Actinopterygii</taxon>
        <taxon>Neopterygii</taxon>
        <taxon>Teleostei</taxon>
        <taxon>Anguilliformes</taxon>
        <taxon>Anguillidae</taxon>
        <taxon>Anguilla</taxon>
    </lineage>
</organism>
<reference evidence="2" key="2">
    <citation type="journal article" date="2015" name="Fish Shellfish Immunol.">
        <title>Early steps in the European eel (Anguilla anguilla)-Vibrio vulnificus interaction in the gills: Role of the RtxA13 toxin.</title>
        <authorList>
            <person name="Callol A."/>
            <person name="Pajuelo D."/>
            <person name="Ebbesson L."/>
            <person name="Teles M."/>
            <person name="MacKenzie S."/>
            <person name="Amaro C."/>
        </authorList>
    </citation>
    <scope>NUCLEOTIDE SEQUENCE</scope>
</reference>
<evidence type="ECO:0000313" key="2">
    <source>
        <dbReference type="EMBL" id="JAH79438.1"/>
    </source>
</evidence>
<protein>
    <recommendedName>
        <fullName evidence="3">Secreted protein</fullName>
    </recommendedName>
</protein>
<reference evidence="2" key="1">
    <citation type="submission" date="2014-11" db="EMBL/GenBank/DDBJ databases">
        <authorList>
            <person name="Amaro Gonzalez C."/>
        </authorList>
    </citation>
    <scope>NUCLEOTIDE SEQUENCE</scope>
</reference>
<keyword evidence="1" id="KW-0732">Signal</keyword>
<feature type="chain" id="PRO_5007401419" description="Secreted protein" evidence="1">
    <location>
        <begin position="19"/>
        <end position="65"/>
    </location>
</feature>
<dbReference type="EMBL" id="GBXM01029139">
    <property type="protein sequence ID" value="JAH79438.1"/>
    <property type="molecule type" value="Transcribed_RNA"/>
</dbReference>
<evidence type="ECO:0000256" key="1">
    <source>
        <dbReference type="SAM" id="SignalP"/>
    </source>
</evidence>
<dbReference type="AlphaFoldDB" id="A0A0E9VQB0"/>
<sequence>MFYLLFLCVGLFSVQLSATLCPVSQVRGRLFVCDLLKVPTCTKLLKSYSWSCFPILFCFSLLSLP</sequence>
<dbReference type="EMBL" id="GBXM01043082">
    <property type="protein sequence ID" value="JAH65495.1"/>
    <property type="molecule type" value="Transcribed_RNA"/>
</dbReference>
<evidence type="ECO:0008006" key="3">
    <source>
        <dbReference type="Google" id="ProtNLM"/>
    </source>
</evidence>
<name>A0A0E9VQB0_ANGAN</name>
<proteinExistence type="predicted"/>
<feature type="signal peptide" evidence="1">
    <location>
        <begin position="1"/>
        <end position="18"/>
    </location>
</feature>
<accession>A0A0E9VQB0</accession>